<proteinExistence type="predicted"/>
<evidence type="ECO:0000313" key="3">
    <source>
        <dbReference type="Proteomes" id="UP000034681"/>
    </source>
</evidence>
<evidence type="ECO:0000313" key="2">
    <source>
        <dbReference type="EMBL" id="KKJ00104.1"/>
    </source>
</evidence>
<reference evidence="2" key="1">
    <citation type="submission" date="2012-04" db="EMBL/GenBank/DDBJ databases">
        <authorList>
            <person name="Borisov I.G."/>
            <person name="Ivanikova N.V."/>
            <person name="Pinevich A.V."/>
        </authorList>
    </citation>
    <scope>NUCLEOTIDE SEQUENCE</scope>
    <source>
        <strain evidence="2">CALU 1027</strain>
    </source>
</reference>
<dbReference type="RefSeq" id="WP_017711419.1">
    <property type="nucleotide sequence ID" value="NZ_KB235933.1"/>
</dbReference>
<dbReference type="OrthoDB" id="9794742at2"/>
<feature type="domain" description="DUF6883" evidence="1">
    <location>
        <begin position="8"/>
        <end position="105"/>
    </location>
</feature>
<dbReference type="Pfam" id="PF21814">
    <property type="entry name" value="DUF6883"/>
    <property type="match status" value="1"/>
</dbReference>
<protein>
    <recommendedName>
        <fullName evidence="1">DUF6883 domain-containing protein</fullName>
    </recommendedName>
</protein>
<gene>
    <name evidence="2" type="ORF">PROH_10210</name>
</gene>
<comment type="caution">
    <text evidence="2">The sequence shown here is derived from an EMBL/GenBank/DDBJ whole genome shotgun (WGS) entry which is preliminary data.</text>
</comment>
<dbReference type="AlphaFoldDB" id="A0A0M2PZH1"/>
<dbReference type="InterPro" id="IPR049250">
    <property type="entry name" value="DUF6883"/>
</dbReference>
<sequence>MTYLPQPIVIDEAKITQYLLVPLAKDDKSKFLARGGYGQESWQRLRADLMAQALNQSAEFLVTTPYGDKYQIRGALPGVNGVCLNVLSVWMVGNQQTRFITLVPDKL</sequence>
<organism evidence="2 3">
    <name type="scientific">Prochlorothrix hollandica PCC 9006 = CALU 1027</name>
    <dbReference type="NCBI Taxonomy" id="317619"/>
    <lineage>
        <taxon>Bacteria</taxon>
        <taxon>Bacillati</taxon>
        <taxon>Cyanobacteriota</taxon>
        <taxon>Cyanophyceae</taxon>
        <taxon>Prochlorotrichales</taxon>
        <taxon>Prochlorotrichaceae</taxon>
        <taxon>Prochlorothrix</taxon>
    </lineage>
</organism>
<name>A0A0M2PZH1_PROHO</name>
<dbReference type="Proteomes" id="UP000034681">
    <property type="component" value="Unassembled WGS sequence"/>
</dbReference>
<dbReference type="EMBL" id="AJTX02000004">
    <property type="protein sequence ID" value="KKJ00104.1"/>
    <property type="molecule type" value="Genomic_DNA"/>
</dbReference>
<dbReference type="STRING" id="317619.GCA_000332315_00784"/>
<evidence type="ECO:0000259" key="1">
    <source>
        <dbReference type="Pfam" id="PF21814"/>
    </source>
</evidence>
<keyword evidence="3" id="KW-1185">Reference proteome</keyword>
<accession>A0A0M2PZH1</accession>